<evidence type="ECO:0000313" key="3">
    <source>
        <dbReference type="Proteomes" id="UP000784294"/>
    </source>
</evidence>
<proteinExistence type="predicted"/>
<protein>
    <submittedName>
        <fullName evidence="2">Uncharacterized protein</fullName>
    </submittedName>
</protein>
<keyword evidence="3" id="KW-1185">Reference proteome</keyword>
<comment type="caution">
    <text evidence="2">The sequence shown here is derived from an EMBL/GenBank/DDBJ whole genome shotgun (WGS) entry which is preliminary data.</text>
</comment>
<dbReference type="AlphaFoldDB" id="A0A3S5B239"/>
<name>A0A3S5B239_9PLAT</name>
<dbReference type="OrthoDB" id="5348404at2759"/>
<gene>
    <name evidence="2" type="ORF">PXEA_LOCUS37048</name>
</gene>
<dbReference type="Proteomes" id="UP000784294">
    <property type="component" value="Unassembled WGS sequence"/>
</dbReference>
<feature type="region of interest" description="Disordered" evidence="1">
    <location>
        <begin position="119"/>
        <end position="141"/>
    </location>
</feature>
<sequence>MQPYDSFTGTDSLANPTNNSPEYTHNRDTSSELRWAAGPVKNGDIQGNWPNGSATGGISHALSQQFEFGPAVLAHVSAEASASLPEFDEVQLDASPGRGIFNDWGSNIDVGASAGPVGVASSISSASETSQKRQPTSSRGWMGGNLLRSLMARGWTKSGIADNLGDRVKNSGLRERPAMPSISANILSTIDPRDILQDTIHNFHPMYRHYTQYVSSFLSQLKIRL</sequence>
<feature type="compositionally biased region" description="Polar residues" evidence="1">
    <location>
        <begin position="1"/>
        <end position="23"/>
    </location>
</feature>
<accession>A0A3S5B239</accession>
<feature type="compositionally biased region" description="Polar residues" evidence="1">
    <location>
        <begin position="128"/>
        <end position="139"/>
    </location>
</feature>
<organism evidence="2 3">
    <name type="scientific">Protopolystoma xenopodis</name>
    <dbReference type="NCBI Taxonomy" id="117903"/>
    <lineage>
        <taxon>Eukaryota</taxon>
        <taxon>Metazoa</taxon>
        <taxon>Spiralia</taxon>
        <taxon>Lophotrochozoa</taxon>
        <taxon>Platyhelminthes</taxon>
        <taxon>Monogenea</taxon>
        <taxon>Polyopisthocotylea</taxon>
        <taxon>Polystomatidea</taxon>
        <taxon>Polystomatidae</taxon>
        <taxon>Protopolystoma</taxon>
    </lineage>
</organism>
<reference evidence="2" key="1">
    <citation type="submission" date="2018-11" db="EMBL/GenBank/DDBJ databases">
        <authorList>
            <consortium name="Pathogen Informatics"/>
        </authorList>
    </citation>
    <scope>NUCLEOTIDE SEQUENCE</scope>
</reference>
<dbReference type="EMBL" id="CAAALY010283200">
    <property type="protein sequence ID" value="VEL43608.1"/>
    <property type="molecule type" value="Genomic_DNA"/>
</dbReference>
<evidence type="ECO:0000256" key="1">
    <source>
        <dbReference type="SAM" id="MobiDB-lite"/>
    </source>
</evidence>
<evidence type="ECO:0000313" key="2">
    <source>
        <dbReference type="EMBL" id="VEL43608.1"/>
    </source>
</evidence>
<feature type="region of interest" description="Disordered" evidence="1">
    <location>
        <begin position="1"/>
        <end position="33"/>
    </location>
</feature>